<reference evidence="2 3" key="1">
    <citation type="submission" date="2017-11" db="EMBL/GenBank/DDBJ databases">
        <title>The genome sequence of Pantoea rodasii DSM 26611.</title>
        <authorList>
            <person name="Gao J."/>
            <person name="Mao X."/>
            <person name="Sun J."/>
        </authorList>
    </citation>
    <scope>NUCLEOTIDE SEQUENCE [LARGE SCALE GENOMIC DNA]</scope>
    <source>
        <strain evidence="2 3">DSM 26611</strain>
    </source>
</reference>
<comment type="caution">
    <text evidence="2">The sequence shown here is derived from an EMBL/GenBank/DDBJ whole genome shotgun (WGS) entry which is preliminary data.</text>
</comment>
<dbReference type="InterPro" id="IPR036937">
    <property type="entry name" value="Adhesion_dom_fimbrial_sf"/>
</dbReference>
<dbReference type="STRING" id="1076549.HA45_01160"/>
<dbReference type="InterPro" id="IPR050263">
    <property type="entry name" value="Bact_Fimbrial_Adh_Pro"/>
</dbReference>
<dbReference type="GO" id="GO:0043709">
    <property type="term" value="P:cell adhesion involved in single-species biofilm formation"/>
    <property type="evidence" value="ECO:0007669"/>
    <property type="project" value="TreeGrafter"/>
</dbReference>
<dbReference type="PANTHER" id="PTHR33420:SF26">
    <property type="entry name" value="FIMBRIAL SUBUNIT"/>
    <property type="match status" value="1"/>
</dbReference>
<protein>
    <submittedName>
        <fullName evidence="2">Fimbria A protein</fullName>
    </submittedName>
</protein>
<evidence type="ECO:0000256" key="1">
    <source>
        <dbReference type="SAM" id="SignalP"/>
    </source>
</evidence>
<keyword evidence="3" id="KW-1185">Reference proteome</keyword>
<feature type="chain" id="PRO_5014896570" evidence="1">
    <location>
        <begin position="22"/>
        <end position="179"/>
    </location>
</feature>
<dbReference type="GO" id="GO:0009289">
    <property type="term" value="C:pilus"/>
    <property type="evidence" value="ECO:0007669"/>
    <property type="project" value="InterPro"/>
</dbReference>
<dbReference type="SUPFAM" id="SSF49401">
    <property type="entry name" value="Bacterial adhesins"/>
    <property type="match status" value="1"/>
</dbReference>
<feature type="signal peptide" evidence="1">
    <location>
        <begin position="1"/>
        <end position="21"/>
    </location>
</feature>
<dbReference type="OrthoDB" id="6522787at2"/>
<organism evidence="2 3">
    <name type="scientific">Pantoea rodasii</name>
    <dbReference type="NCBI Taxonomy" id="1076549"/>
    <lineage>
        <taxon>Bacteria</taxon>
        <taxon>Pseudomonadati</taxon>
        <taxon>Pseudomonadota</taxon>
        <taxon>Gammaproteobacteria</taxon>
        <taxon>Enterobacterales</taxon>
        <taxon>Erwiniaceae</taxon>
        <taxon>Pantoea</taxon>
    </lineage>
</organism>
<dbReference type="AlphaFoldDB" id="A0A2M9W7Y7"/>
<name>A0A2M9W7Y7_9GAMM</name>
<evidence type="ECO:0000313" key="2">
    <source>
        <dbReference type="EMBL" id="PJZ03641.1"/>
    </source>
</evidence>
<dbReference type="Proteomes" id="UP000232062">
    <property type="component" value="Unassembled WGS sequence"/>
</dbReference>
<dbReference type="RefSeq" id="WP_100703443.1">
    <property type="nucleotide sequence ID" value="NZ_MLFP01000001.1"/>
</dbReference>
<dbReference type="InterPro" id="IPR008966">
    <property type="entry name" value="Adhesion_dom_sf"/>
</dbReference>
<accession>A0A2M9W7Y7</accession>
<gene>
    <name evidence="2" type="ORF">PRCB_20540</name>
</gene>
<dbReference type="Gene3D" id="2.60.40.1090">
    <property type="entry name" value="Fimbrial-type adhesion domain"/>
    <property type="match status" value="1"/>
</dbReference>
<sequence length="179" mass="18233">MKKCIIALSMLSLFTASSVYAAGNTGKVTFTGSIIDSPCSIAPGSLDQTVSLGAISNVLLAESGNTGSSTPQIFKIELEDCVIATAGTNDKVTARFTGATSSYDPESLALTGGTARGASIQMFTNDGEKVKINTPTTAQQVFNGSNTLSFTANVKGGGAAATIVPGTFQVPANFVLSYN</sequence>
<dbReference type="PANTHER" id="PTHR33420">
    <property type="entry name" value="FIMBRIAL SUBUNIT ELFA-RELATED"/>
    <property type="match status" value="1"/>
</dbReference>
<proteinExistence type="predicted"/>
<dbReference type="EMBL" id="PIQI01000027">
    <property type="protein sequence ID" value="PJZ03641.1"/>
    <property type="molecule type" value="Genomic_DNA"/>
</dbReference>
<evidence type="ECO:0000313" key="3">
    <source>
        <dbReference type="Proteomes" id="UP000232062"/>
    </source>
</evidence>
<keyword evidence="1" id="KW-0732">Signal</keyword>